<reference evidence="1 2" key="1">
    <citation type="submission" date="2016-10" db="EMBL/GenBank/DDBJ databases">
        <authorList>
            <person name="de Groot N.N."/>
        </authorList>
    </citation>
    <scope>NUCLEOTIDE SEQUENCE [LARGE SCALE GENOMIC DNA]</scope>
    <source>
        <strain evidence="1 2">DSM 44892</strain>
    </source>
</reference>
<protein>
    <submittedName>
        <fullName evidence="1">Uncharacterized protein</fullName>
    </submittedName>
</protein>
<dbReference type="RefSeq" id="WP_072736037.1">
    <property type="nucleotide sequence ID" value="NZ_CP048813.1"/>
</dbReference>
<dbReference type="AlphaFoldDB" id="A0A1G8ANB5"/>
<proteinExistence type="predicted"/>
<sequence length="183" mass="20380">MTSPADTSLLGRYQQHRTRQFLKQEDQFRTWLPGWRTQARRRVLVVVLAATFAFVFAVGVVCLFDMIVGPLLWLVAVAIFLPTWTILQIVSGRQSDAPRDALDEWEIQQRNSARSIGLTVTQVLTIFPAIFLVASAAFESSGRASTYAGGLWVLTTLIIGGCTPAMILAWTRPDPEPEDATER</sequence>
<dbReference type="Proteomes" id="UP000183263">
    <property type="component" value="Unassembled WGS sequence"/>
</dbReference>
<dbReference type="EMBL" id="FNDN01000001">
    <property type="protein sequence ID" value="SDH22552.1"/>
    <property type="molecule type" value="Genomic_DNA"/>
</dbReference>
<gene>
    <name evidence="1" type="ORF">SAMN05444695_101489</name>
</gene>
<evidence type="ECO:0000313" key="2">
    <source>
        <dbReference type="Proteomes" id="UP000183263"/>
    </source>
</evidence>
<evidence type="ECO:0000313" key="1">
    <source>
        <dbReference type="EMBL" id="SDH22552.1"/>
    </source>
</evidence>
<keyword evidence="2" id="KW-1185">Reference proteome</keyword>
<organism evidence="1 2">
    <name type="scientific">Rhodococcus triatomae</name>
    <dbReference type="NCBI Taxonomy" id="300028"/>
    <lineage>
        <taxon>Bacteria</taxon>
        <taxon>Bacillati</taxon>
        <taxon>Actinomycetota</taxon>
        <taxon>Actinomycetes</taxon>
        <taxon>Mycobacteriales</taxon>
        <taxon>Nocardiaceae</taxon>
        <taxon>Rhodococcus</taxon>
    </lineage>
</organism>
<dbReference type="OrthoDB" id="8896802at2"/>
<accession>A0A1G8ANB5</accession>
<name>A0A1G8ANB5_9NOCA</name>